<dbReference type="Proteomes" id="UP000265000">
    <property type="component" value="Unplaced"/>
</dbReference>
<keyword evidence="4" id="KW-0732">Signal</keyword>
<proteinExistence type="inferred from homology"/>
<accession>A0A3Q2TME9</accession>
<dbReference type="GeneTree" id="ENSGT01140000282522"/>
<dbReference type="InterPro" id="IPR006703">
    <property type="entry name" value="G_AIG1"/>
</dbReference>
<keyword evidence="7" id="KW-1185">Reference proteome</keyword>
<dbReference type="CDD" id="cd01852">
    <property type="entry name" value="AIG1"/>
    <property type="match status" value="1"/>
</dbReference>
<dbReference type="GeneID" id="105922952"/>
<comment type="similarity">
    <text evidence="1">Belongs to the TRAFAC class TrmE-Era-EngA-EngB-Septin-like GTPase superfamily. AIG1/Toc34/Toc159-like paraseptin GTPase family. IAN subfamily.</text>
</comment>
<dbReference type="InterPro" id="IPR027417">
    <property type="entry name" value="P-loop_NTPase"/>
</dbReference>
<dbReference type="Pfam" id="PF04548">
    <property type="entry name" value="AIG1"/>
    <property type="match status" value="1"/>
</dbReference>
<reference evidence="6" key="2">
    <citation type="submission" date="2025-09" db="UniProtKB">
        <authorList>
            <consortium name="Ensembl"/>
        </authorList>
    </citation>
    <scope>IDENTIFICATION</scope>
</reference>
<reference evidence="6" key="1">
    <citation type="submission" date="2025-08" db="UniProtKB">
        <authorList>
            <consortium name="Ensembl"/>
        </authorList>
    </citation>
    <scope>IDENTIFICATION</scope>
</reference>
<sequence>MLMLDGNVWKRGRLHLMLVALCGLMAHCQSQSIGFSKQRTLFLVGKTGSGKSSSGNTILGNSFFREDASAESVTKSCERRQLLNGHRNIVVIDSPGVFDTVKTQSELKENIEQCVRLSVPGPHAFLLVINLKSRFTAEEQDTVKWIQDNFGSAAADYTMVLFTHADLLRGKSVEDYVAESKLLQRLIHQCGGRYHSFINGQNSNRKQVTELLDKIDQMVKLNGGHHYTNDMYSNAQRELEERDKNEKGNKISFCKIFKFVFTAGIMTQYYYVAGAGLALGYFVEDCSPLDFV</sequence>
<protein>
    <submittedName>
        <fullName evidence="6">GTPase IMAP family member 7-like</fullName>
    </submittedName>
</protein>
<dbReference type="Gene3D" id="3.40.50.300">
    <property type="entry name" value="P-loop containing nucleotide triphosphate hydrolases"/>
    <property type="match status" value="1"/>
</dbReference>
<evidence type="ECO:0000259" key="5">
    <source>
        <dbReference type="PROSITE" id="PS51720"/>
    </source>
</evidence>
<dbReference type="GO" id="GO:0005525">
    <property type="term" value="F:GTP binding"/>
    <property type="evidence" value="ECO:0007669"/>
    <property type="project" value="UniProtKB-KW"/>
</dbReference>
<dbReference type="PANTHER" id="PTHR10903">
    <property type="entry name" value="GTPASE, IMAP FAMILY MEMBER-RELATED"/>
    <property type="match status" value="1"/>
</dbReference>
<dbReference type="InterPro" id="IPR045058">
    <property type="entry name" value="GIMA/IAN/Toc"/>
</dbReference>
<evidence type="ECO:0000313" key="6">
    <source>
        <dbReference type="Ensembl" id="ENSFHEP00000017655.1"/>
    </source>
</evidence>
<dbReference type="Ensembl" id="ENSFHET00000026399.1">
    <property type="protein sequence ID" value="ENSFHEP00000017655.1"/>
    <property type="gene ID" value="ENSFHEG00000019407.1"/>
</dbReference>
<evidence type="ECO:0000256" key="1">
    <source>
        <dbReference type="ARBA" id="ARBA00008535"/>
    </source>
</evidence>
<evidence type="ECO:0000256" key="2">
    <source>
        <dbReference type="ARBA" id="ARBA00022741"/>
    </source>
</evidence>
<keyword evidence="2" id="KW-0547">Nucleotide-binding</keyword>
<dbReference type="PROSITE" id="PS51720">
    <property type="entry name" value="G_AIG1"/>
    <property type="match status" value="1"/>
</dbReference>
<evidence type="ECO:0000313" key="7">
    <source>
        <dbReference type="Proteomes" id="UP000265000"/>
    </source>
</evidence>
<dbReference type="PANTHER" id="PTHR10903:SF188">
    <property type="entry name" value="GTPASE IMAP FAMILY MEMBER 2-LIKE-RELATED"/>
    <property type="match status" value="1"/>
</dbReference>
<feature type="domain" description="AIG1-type G" evidence="5">
    <location>
        <begin position="36"/>
        <end position="236"/>
    </location>
</feature>
<dbReference type="OrthoDB" id="8445215at2759"/>
<name>A0A3Q2TME9_FUNHE</name>
<feature type="chain" id="PRO_5018610327" evidence="4">
    <location>
        <begin position="31"/>
        <end position="292"/>
    </location>
</feature>
<feature type="signal peptide" evidence="4">
    <location>
        <begin position="1"/>
        <end position="30"/>
    </location>
</feature>
<keyword evidence="3" id="KW-0342">GTP-binding</keyword>
<dbReference type="SUPFAM" id="SSF52540">
    <property type="entry name" value="P-loop containing nucleoside triphosphate hydrolases"/>
    <property type="match status" value="1"/>
</dbReference>
<evidence type="ECO:0000256" key="3">
    <source>
        <dbReference type="ARBA" id="ARBA00023134"/>
    </source>
</evidence>
<organism evidence="6 7">
    <name type="scientific">Fundulus heteroclitus</name>
    <name type="common">Killifish</name>
    <name type="synonym">Mummichog</name>
    <dbReference type="NCBI Taxonomy" id="8078"/>
    <lineage>
        <taxon>Eukaryota</taxon>
        <taxon>Metazoa</taxon>
        <taxon>Chordata</taxon>
        <taxon>Craniata</taxon>
        <taxon>Vertebrata</taxon>
        <taxon>Euteleostomi</taxon>
        <taxon>Actinopterygii</taxon>
        <taxon>Neopterygii</taxon>
        <taxon>Teleostei</taxon>
        <taxon>Neoteleostei</taxon>
        <taxon>Acanthomorphata</taxon>
        <taxon>Ovalentaria</taxon>
        <taxon>Atherinomorphae</taxon>
        <taxon>Cyprinodontiformes</taxon>
        <taxon>Fundulidae</taxon>
        <taxon>Fundulus</taxon>
    </lineage>
</organism>
<dbReference type="AlphaFoldDB" id="A0A3Q2TME9"/>
<dbReference type="FunFam" id="3.40.50.300:FF:000366">
    <property type="entry name" value="GTPase, IMAP family member 2"/>
    <property type="match status" value="1"/>
</dbReference>
<dbReference type="STRING" id="8078.ENSFHEP00000017655"/>
<evidence type="ECO:0000256" key="4">
    <source>
        <dbReference type="SAM" id="SignalP"/>
    </source>
</evidence>